<dbReference type="OrthoDB" id="243536at2759"/>
<dbReference type="EMBL" id="FN554967">
    <property type="protein sequence ID" value="CBH10423.1"/>
    <property type="molecule type" value="Genomic_DNA"/>
</dbReference>
<dbReference type="GeneID" id="23859532"/>
<sequence>MMIGVPPEASYLLQRLTRPNKFKSYASARSFEADCADLITLWTNLPLAPGTEEGEDMQRKLVDMWSGFVKNALSYVMSGNPLLNYRPLLEAILASSAAVESSILTAASCSSAVSTNSECVESLTKAVVDVVAKWTAEITALIPPLDLLQQVLMFIDLLQEYYHLPGDKMKTTGNCTSLNPILLHPLILNVVKAYTKLVERCATLFVEEVAFPTYWNIGGAPSPACILVDGVHPTIYFCFTTMISLVRAYRNSGLAGDDRSCRQVIAQVWYHGSFAMIAAVETVENSEKRKRQLEIDTLHYVLFARMFREFVGEGYFAPVTRALVKLLVTVGGCVRGGAEKEEASVHVHSCTKFVDDIWNVCPIKELEWLQLGAAARVARRDANSDGSPNDGAFVPWSKAFVRAANVEVAREVPAGWESTCFNKLM</sequence>
<dbReference type="AlphaFoldDB" id="C9ZLZ8"/>
<gene>
    <name evidence="1" type="ORF">TbgDal_IV1280</name>
</gene>
<dbReference type="Proteomes" id="UP000002316">
    <property type="component" value="Chromosome 4"/>
</dbReference>
<organism evidence="1 2">
    <name type="scientific">Trypanosoma brucei gambiense (strain MHOM/CI/86/DAL972)</name>
    <dbReference type="NCBI Taxonomy" id="679716"/>
    <lineage>
        <taxon>Eukaryota</taxon>
        <taxon>Discoba</taxon>
        <taxon>Euglenozoa</taxon>
        <taxon>Kinetoplastea</taxon>
        <taxon>Metakinetoplastina</taxon>
        <taxon>Trypanosomatida</taxon>
        <taxon>Trypanosomatidae</taxon>
        <taxon>Trypanosoma</taxon>
    </lineage>
</organism>
<reference evidence="2" key="1">
    <citation type="journal article" date="2010" name="PLoS Negl. Trop. Dis.">
        <title>The genome sequence of Trypanosoma brucei gambiense, causative agent of chronic human african trypanosomiasis.</title>
        <authorList>
            <person name="Jackson A.P."/>
            <person name="Sanders M."/>
            <person name="Berry A."/>
            <person name="McQuillan J."/>
            <person name="Aslett M.A."/>
            <person name="Quail M.A."/>
            <person name="Chukualim B."/>
            <person name="Capewell P."/>
            <person name="MacLeod A."/>
            <person name="Melville S.E."/>
            <person name="Gibson W."/>
            <person name="Barry J.D."/>
            <person name="Berriman M."/>
            <person name="Hertz-Fowler C."/>
        </authorList>
    </citation>
    <scope>NUCLEOTIDE SEQUENCE [LARGE SCALE GENOMIC DNA]</scope>
    <source>
        <strain evidence="2">MHOM/CI/86/DAL972</strain>
    </source>
</reference>
<dbReference type="RefSeq" id="XP_011772713.1">
    <property type="nucleotide sequence ID" value="XM_011774411.1"/>
</dbReference>
<proteinExistence type="predicted"/>
<accession>C9ZLZ8</accession>
<evidence type="ECO:0000313" key="2">
    <source>
        <dbReference type="Proteomes" id="UP000002316"/>
    </source>
</evidence>
<dbReference type="VEuPathDB" id="TriTrypDB:Tbg972.4.1280"/>
<name>C9ZLZ8_TRYB9</name>
<evidence type="ECO:0000313" key="1">
    <source>
        <dbReference type="EMBL" id="CBH10423.1"/>
    </source>
</evidence>
<dbReference type="KEGG" id="tbg:TbgDal_IV1280"/>
<protein>
    <submittedName>
        <fullName evidence="1">Uncharacterized protein</fullName>
    </submittedName>
</protein>